<feature type="compositionally biased region" description="Basic and acidic residues" evidence="1">
    <location>
        <begin position="182"/>
        <end position="197"/>
    </location>
</feature>
<dbReference type="Proteomes" id="UP001202244">
    <property type="component" value="Chromosome"/>
</dbReference>
<evidence type="ECO:0000256" key="2">
    <source>
        <dbReference type="SAM" id="Phobius"/>
    </source>
</evidence>
<keyword evidence="4" id="KW-1185">Reference proteome</keyword>
<organism evidence="3 4">
    <name type="scientific">Streptomyces tubbatahanensis</name>
    <dbReference type="NCBI Taxonomy" id="2923272"/>
    <lineage>
        <taxon>Bacteria</taxon>
        <taxon>Bacillati</taxon>
        <taxon>Actinomycetota</taxon>
        <taxon>Actinomycetes</taxon>
        <taxon>Kitasatosporales</taxon>
        <taxon>Streptomycetaceae</taxon>
        <taxon>Streptomyces</taxon>
    </lineage>
</organism>
<name>A0ABY3XRM9_9ACTN</name>
<evidence type="ECO:0000313" key="4">
    <source>
        <dbReference type="Proteomes" id="UP001202244"/>
    </source>
</evidence>
<feature type="transmembrane region" description="Helical" evidence="2">
    <location>
        <begin position="15"/>
        <end position="38"/>
    </location>
</feature>
<keyword evidence="2" id="KW-1133">Transmembrane helix</keyword>
<evidence type="ECO:0000313" key="3">
    <source>
        <dbReference type="EMBL" id="UNS97055.1"/>
    </source>
</evidence>
<reference evidence="3 4" key="1">
    <citation type="journal article" date="2023" name="Microbiol. Spectr.">
        <title>Synergy between Genome Mining, Metabolomics, and Bioinformatics Uncovers Antibacterial Chlorinated Carbazole Alkaloids and Their Biosynthetic Gene Cluster from Streptomyces tubbatahanensis sp. nov., a Novel Actinomycete Isolated from Sulu Sea, Philippines.</title>
        <authorList>
            <person name="Tenebro C.P."/>
            <person name="Trono D.J.V.L."/>
            <person name="Balida L.A.P."/>
            <person name="Bayog L.K.A."/>
            <person name="Bruna J.R."/>
            <person name="Sabido E.M."/>
            <person name="Caspe D.P.C."/>
            <person name="de Los Santos E.L.C."/>
            <person name="Saludes J.P."/>
            <person name="Dalisay D.S."/>
        </authorList>
    </citation>
    <scope>NUCLEOTIDE SEQUENCE [LARGE SCALE GENOMIC DNA]</scope>
    <source>
        <strain evidence="3 4">DSD3025</strain>
    </source>
</reference>
<protein>
    <submittedName>
        <fullName evidence="3">Uncharacterized protein</fullName>
    </submittedName>
</protein>
<feature type="compositionally biased region" description="Basic and acidic residues" evidence="1">
    <location>
        <begin position="220"/>
        <end position="231"/>
    </location>
</feature>
<keyword evidence="2" id="KW-0812">Transmembrane</keyword>
<accession>A0ABY3XRM9</accession>
<feature type="region of interest" description="Disordered" evidence="1">
    <location>
        <begin position="163"/>
        <end position="231"/>
    </location>
</feature>
<keyword evidence="2" id="KW-0472">Membrane</keyword>
<dbReference type="EMBL" id="CP093846">
    <property type="protein sequence ID" value="UNS97055.1"/>
    <property type="molecule type" value="Genomic_DNA"/>
</dbReference>
<evidence type="ECO:0000256" key="1">
    <source>
        <dbReference type="SAM" id="MobiDB-lite"/>
    </source>
</evidence>
<feature type="transmembrane region" description="Helical" evidence="2">
    <location>
        <begin position="44"/>
        <end position="66"/>
    </location>
</feature>
<proteinExistence type="predicted"/>
<sequence>MRTGDRQASADRRTLVLQLLGTTVAAVLWGMAAGALTVSSGRRTAALIGAGLLLTIAVTVMSVVWYRERRRAREAGLATSRYLRLAQRLRRGVIPDHPAERQAAAAILARQSRALEQWKTGNRQIAYGTGAVQVLAAAMQRGDRAYGLGALLLFAAACSFSNPAMSRRQQRRNEATCRALRRRYDPEGGRTDEERHAASAPADGPDPPACRPTTRTTHTSPERGAHPAEEN</sequence>
<gene>
    <name evidence="3" type="ORF">MMF93_11455</name>
</gene>
<dbReference type="RefSeq" id="WP_242751222.1">
    <property type="nucleotide sequence ID" value="NZ_CP093846.1"/>
</dbReference>